<keyword evidence="5" id="KW-0809">Transit peptide</keyword>
<dbReference type="EC" id="1.6.5.9" evidence="2"/>
<evidence type="ECO:0000256" key="6">
    <source>
        <dbReference type="ARBA" id="ARBA00023002"/>
    </source>
</evidence>
<sequence>MKDKKVVIIGGGFAGINLAKYLGGKVGVEVTLVDKNNYNYFTPLLYQVSTGMLDVSSISIPFRTLFKDKTNLNYRLGKLVRVKPEENKVELTTGELTYDYLILSHGTRSNFFGMENIKKNALPMKSISQAVKLRNYLLREAERYIYTKDETEKRKMRNIVISGAGPSGVEIAGMLAEMRNHILDDVYPELKREKMNIYLVDGAPNVLPPMREKSQKYSEKTLKEMGIIVKLNKMVSDYKEDKVHFKDGDTIETKTLIWTAGVTGIKIDGIPDENYEKGNRIKVNEYFKLENSDNIYAVGDACVLKTDPAFPDGHPQLASVATQQGKLLGKNLLKVIKGNKPEAFTYNDKGTMAIIGRSKAVADLTTPKKSLTGWIAWFSWLFVHLFLLINYRNRISTMWNWTTAYLSKGQASGLLVGKTANGSMPDLKKQTKTKSA</sequence>
<reference evidence="12 13" key="1">
    <citation type="submission" date="2019-06" db="EMBL/GenBank/DDBJ databases">
        <title>Flavibacter putida gen. nov., sp. nov., a novel marine bacterium of the family Flavobacteriaceae isolated from coastal seawater.</title>
        <authorList>
            <person name="Feng X."/>
        </authorList>
    </citation>
    <scope>NUCLEOTIDE SEQUENCE [LARGE SCALE GENOMIC DNA]</scope>
    <source>
        <strain evidence="12 13">PLHSN227</strain>
    </source>
</reference>
<name>A0A507ZQ52_9FLAO</name>
<evidence type="ECO:0000313" key="12">
    <source>
        <dbReference type="EMBL" id="TQD39700.1"/>
    </source>
</evidence>
<feature type="domain" description="FAD/NAD(P)-binding" evidence="10">
    <location>
        <begin position="4"/>
        <end position="325"/>
    </location>
</feature>
<keyword evidence="3" id="KW-0285">Flavoprotein</keyword>
<evidence type="ECO:0000256" key="4">
    <source>
        <dbReference type="ARBA" id="ARBA00022827"/>
    </source>
</evidence>
<dbReference type="AlphaFoldDB" id="A0A507ZQ52"/>
<dbReference type="Pfam" id="PF22366">
    <property type="entry name" value="NDH2_C"/>
    <property type="match status" value="1"/>
</dbReference>
<dbReference type="PANTHER" id="PTHR43706">
    <property type="entry name" value="NADH DEHYDROGENASE"/>
    <property type="match status" value="1"/>
</dbReference>
<keyword evidence="9" id="KW-0812">Transmembrane</keyword>
<organism evidence="12 13">
    <name type="scientific">Haloflavibacter putidus</name>
    <dbReference type="NCBI Taxonomy" id="2576776"/>
    <lineage>
        <taxon>Bacteria</taxon>
        <taxon>Pseudomonadati</taxon>
        <taxon>Bacteroidota</taxon>
        <taxon>Flavobacteriia</taxon>
        <taxon>Flavobacteriales</taxon>
        <taxon>Flavobacteriaceae</taxon>
        <taxon>Haloflavibacter</taxon>
    </lineage>
</organism>
<dbReference type="PRINTS" id="PR00411">
    <property type="entry name" value="PNDRDTASEI"/>
</dbReference>
<dbReference type="InterPro" id="IPR054585">
    <property type="entry name" value="NDH2-like_C"/>
</dbReference>
<evidence type="ECO:0000313" key="13">
    <source>
        <dbReference type="Proteomes" id="UP000317169"/>
    </source>
</evidence>
<keyword evidence="9" id="KW-1133">Transmembrane helix</keyword>
<keyword evidence="7" id="KW-0520">NAD</keyword>
<evidence type="ECO:0000256" key="5">
    <source>
        <dbReference type="ARBA" id="ARBA00022946"/>
    </source>
</evidence>
<evidence type="ECO:0000256" key="1">
    <source>
        <dbReference type="ARBA" id="ARBA00005272"/>
    </source>
</evidence>
<dbReference type="OrthoDB" id="9781621at2"/>
<comment type="similarity">
    <text evidence="1">Belongs to the NADH dehydrogenase family.</text>
</comment>
<keyword evidence="9" id="KW-0472">Membrane</keyword>
<keyword evidence="13" id="KW-1185">Reference proteome</keyword>
<dbReference type="EMBL" id="VIAR01000003">
    <property type="protein sequence ID" value="TQD39700.1"/>
    <property type="molecule type" value="Genomic_DNA"/>
</dbReference>
<evidence type="ECO:0000256" key="3">
    <source>
        <dbReference type="ARBA" id="ARBA00022630"/>
    </source>
</evidence>
<comment type="caution">
    <text evidence="12">The sequence shown here is derived from an EMBL/GenBank/DDBJ whole genome shotgun (WGS) entry which is preliminary data.</text>
</comment>
<dbReference type="RefSeq" id="WP_141420943.1">
    <property type="nucleotide sequence ID" value="NZ_VIAR01000003.1"/>
</dbReference>
<evidence type="ECO:0000256" key="8">
    <source>
        <dbReference type="ARBA" id="ARBA00047599"/>
    </source>
</evidence>
<keyword evidence="6" id="KW-0560">Oxidoreductase</keyword>
<accession>A0A507ZQ52</accession>
<evidence type="ECO:0000259" key="11">
    <source>
        <dbReference type="Pfam" id="PF22366"/>
    </source>
</evidence>
<dbReference type="SUPFAM" id="SSF51905">
    <property type="entry name" value="FAD/NAD(P)-binding domain"/>
    <property type="match status" value="2"/>
</dbReference>
<dbReference type="InterPro" id="IPR036188">
    <property type="entry name" value="FAD/NAD-bd_sf"/>
</dbReference>
<feature type="transmembrane region" description="Helical" evidence="9">
    <location>
        <begin position="374"/>
        <end position="391"/>
    </location>
</feature>
<evidence type="ECO:0000256" key="7">
    <source>
        <dbReference type="ARBA" id="ARBA00023027"/>
    </source>
</evidence>
<protein>
    <recommendedName>
        <fullName evidence="2">NADH:ubiquinone reductase (non-electrogenic)</fullName>
        <ecNumber evidence="2">1.6.5.9</ecNumber>
    </recommendedName>
</protein>
<proteinExistence type="inferred from homology"/>
<keyword evidence="4" id="KW-0274">FAD</keyword>
<dbReference type="Pfam" id="PF07992">
    <property type="entry name" value="Pyr_redox_2"/>
    <property type="match status" value="1"/>
</dbReference>
<feature type="domain" description="External alternative NADH-ubiquinone oxidoreductase-like C-terminal" evidence="11">
    <location>
        <begin position="349"/>
        <end position="406"/>
    </location>
</feature>
<comment type="catalytic activity">
    <reaction evidence="8">
        <text>a quinone + NADH + H(+) = a quinol + NAD(+)</text>
        <dbReference type="Rhea" id="RHEA:46160"/>
        <dbReference type="ChEBI" id="CHEBI:15378"/>
        <dbReference type="ChEBI" id="CHEBI:24646"/>
        <dbReference type="ChEBI" id="CHEBI:57540"/>
        <dbReference type="ChEBI" id="CHEBI:57945"/>
        <dbReference type="ChEBI" id="CHEBI:132124"/>
        <dbReference type="EC" id="1.6.5.9"/>
    </reaction>
</comment>
<dbReference type="InterPro" id="IPR023753">
    <property type="entry name" value="FAD/NAD-binding_dom"/>
</dbReference>
<dbReference type="InterPro" id="IPR045024">
    <property type="entry name" value="NDH-2"/>
</dbReference>
<gene>
    <name evidence="12" type="ORF">FKR84_04185</name>
</gene>
<dbReference type="Proteomes" id="UP000317169">
    <property type="component" value="Unassembled WGS sequence"/>
</dbReference>
<evidence type="ECO:0000256" key="2">
    <source>
        <dbReference type="ARBA" id="ARBA00012637"/>
    </source>
</evidence>
<dbReference type="PRINTS" id="PR00368">
    <property type="entry name" value="FADPNR"/>
</dbReference>
<evidence type="ECO:0000259" key="10">
    <source>
        <dbReference type="Pfam" id="PF07992"/>
    </source>
</evidence>
<dbReference type="Gene3D" id="3.50.50.100">
    <property type="match status" value="1"/>
</dbReference>
<evidence type="ECO:0000256" key="9">
    <source>
        <dbReference type="SAM" id="Phobius"/>
    </source>
</evidence>
<dbReference type="GO" id="GO:0050136">
    <property type="term" value="F:NADH dehydrogenase (quinone) (non-electrogenic) activity"/>
    <property type="evidence" value="ECO:0007669"/>
    <property type="project" value="UniProtKB-EC"/>
</dbReference>
<dbReference type="PANTHER" id="PTHR43706:SF47">
    <property type="entry name" value="EXTERNAL NADH-UBIQUINONE OXIDOREDUCTASE 1, MITOCHONDRIAL-RELATED"/>
    <property type="match status" value="1"/>
</dbReference>